<reference evidence="2 3" key="1">
    <citation type="submission" date="2019-02" db="EMBL/GenBank/DDBJ databases">
        <title>Genome sequencing of the rare red list fungi Bondarzewia mesenterica.</title>
        <authorList>
            <person name="Buettner E."/>
            <person name="Kellner H."/>
        </authorList>
    </citation>
    <scope>NUCLEOTIDE SEQUENCE [LARGE SCALE GENOMIC DNA]</scope>
    <source>
        <strain evidence="2 3">DSM 108281</strain>
    </source>
</reference>
<dbReference type="Proteomes" id="UP000310158">
    <property type="component" value="Unassembled WGS sequence"/>
</dbReference>
<feature type="compositionally biased region" description="Basic and acidic residues" evidence="1">
    <location>
        <begin position="211"/>
        <end position="224"/>
    </location>
</feature>
<feature type="region of interest" description="Disordered" evidence="1">
    <location>
        <begin position="194"/>
        <end position="269"/>
    </location>
</feature>
<evidence type="ECO:0000313" key="2">
    <source>
        <dbReference type="EMBL" id="THH06762.1"/>
    </source>
</evidence>
<evidence type="ECO:0000256" key="1">
    <source>
        <dbReference type="SAM" id="MobiDB-lite"/>
    </source>
</evidence>
<name>A0A4S4L5M1_9AGAM</name>
<feature type="compositionally biased region" description="Basic and acidic residues" evidence="1">
    <location>
        <begin position="239"/>
        <end position="248"/>
    </location>
</feature>
<dbReference type="EMBL" id="SGPL01000845">
    <property type="protein sequence ID" value="THH06762.1"/>
    <property type="molecule type" value="Genomic_DNA"/>
</dbReference>
<evidence type="ECO:0000313" key="3">
    <source>
        <dbReference type="Proteomes" id="UP000310158"/>
    </source>
</evidence>
<sequence>MSRLSSSTQYLAPSRQICSVPNVSTHTITLETIHHHNMGSRSLGAFAISPFTLTVSPKSEFRSSLSHLGPSSFYPVASQPQARTLSSASSACSIASLSTRPSIPSERRGLTTTHTQAHELLDISVFFDASWRKNRLLTARHQHAPQVIPCPPHGVSAAIAEGQCGVEETIVPIPIPPALSAAVRRANGRTSSLPVLAEDEDESTVTAKSDFSQRRPSEFKRCHTLDSPSSTLRTAGPGHDVDKNDTLKSDPQAPQCRAPRSALGSSQRGEHRVMPFAHIAWISRDIFPFVPSYPDTTAAGALPLVRQCS</sequence>
<accession>A0A4S4L5M1</accession>
<organism evidence="2 3">
    <name type="scientific">Bondarzewia mesenterica</name>
    <dbReference type="NCBI Taxonomy" id="1095465"/>
    <lineage>
        <taxon>Eukaryota</taxon>
        <taxon>Fungi</taxon>
        <taxon>Dikarya</taxon>
        <taxon>Basidiomycota</taxon>
        <taxon>Agaricomycotina</taxon>
        <taxon>Agaricomycetes</taxon>
        <taxon>Russulales</taxon>
        <taxon>Bondarzewiaceae</taxon>
        <taxon>Bondarzewia</taxon>
    </lineage>
</organism>
<proteinExistence type="predicted"/>
<comment type="caution">
    <text evidence="2">The sequence shown here is derived from an EMBL/GenBank/DDBJ whole genome shotgun (WGS) entry which is preliminary data.</text>
</comment>
<gene>
    <name evidence="2" type="ORF">EW146_g9512</name>
</gene>
<keyword evidence="3" id="KW-1185">Reference proteome</keyword>
<dbReference type="AlphaFoldDB" id="A0A4S4L5M1"/>
<protein>
    <submittedName>
        <fullName evidence="2">Uncharacterized protein</fullName>
    </submittedName>
</protein>